<dbReference type="InterPro" id="IPR011600">
    <property type="entry name" value="Pept_C14_caspase"/>
</dbReference>
<dbReference type="Gene3D" id="3.40.50.1460">
    <property type="match status" value="1"/>
</dbReference>
<dbReference type="PROSITE" id="PS51257">
    <property type="entry name" value="PROKAR_LIPOPROTEIN"/>
    <property type="match status" value="1"/>
</dbReference>
<dbReference type="Pfam" id="PF00656">
    <property type="entry name" value="Peptidase_C14"/>
    <property type="match status" value="1"/>
</dbReference>
<evidence type="ECO:0000313" key="2">
    <source>
        <dbReference type="EMBL" id="SFV88781.1"/>
    </source>
</evidence>
<evidence type="ECO:0000259" key="1">
    <source>
        <dbReference type="Pfam" id="PF00656"/>
    </source>
</evidence>
<dbReference type="InterPro" id="IPR052039">
    <property type="entry name" value="Caspase-related_regulators"/>
</dbReference>
<dbReference type="InterPro" id="IPR029030">
    <property type="entry name" value="Caspase-like_dom_sf"/>
</dbReference>
<organism evidence="2">
    <name type="scientific">hydrothermal vent metagenome</name>
    <dbReference type="NCBI Taxonomy" id="652676"/>
    <lineage>
        <taxon>unclassified sequences</taxon>
        <taxon>metagenomes</taxon>
        <taxon>ecological metagenomes</taxon>
    </lineage>
</organism>
<name>A0A1W1E4I5_9ZZZZ</name>
<dbReference type="EMBL" id="FPHZ01000178">
    <property type="protein sequence ID" value="SFV88781.1"/>
    <property type="molecule type" value="Genomic_DNA"/>
</dbReference>
<dbReference type="GO" id="GO:0004197">
    <property type="term" value="F:cysteine-type endopeptidase activity"/>
    <property type="evidence" value="ECO:0007669"/>
    <property type="project" value="InterPro"/>
</dbReference>
<proteinExistence type="predicted"/>
<sequence length="550" mass="62596">MKTNKLFLISLIVFSSSCTQLKTIETNSSSGFSQRWENISLSETQISLKDGENKVVSRRVLNLEGKTYLESLALDGGSVMYARYNKPKSGKYSTIELLKNKFQQTKSFKQNNYQLLENSIEEKTIETNHLAYGLLQADNKPHCLFFVSEKKTEQYEVAFGTYCGSGKSSNPNTLKEKLIKNIANKVAFDRGNHARNQLFTKANKNLKKIHDKDIQIEKNKPTINIAGSWKKGDSIFIKARVSDDSGINAIWVANTLIKNKKDFFVEIKNSNINNPTLTAIDIYGNTTKQKLNFNNPLQLTQKAEIYQNSTTGKNYALVIAVEDYQNKEQDFDLDTPNNDAILVRNILENDYNFEVITLTNPTEKSFRQSLKDLGEKLITNDRVLVYYAGHGYLYPENAPKNQQSSYWLMSDFDFDHPERWVSDMELRQIMSKIPARQVMLVSDSCYSGRLSNTNSLSFNQIDKNSIIRTVLTSGSDQPVPDSFNKTNSPFAIAFVEGLKRNVSKKLSGNELYKQVVNIMLDSGNFYQQPQYGELVQNLHQNGNDFLLGNR</sequence>
<feature type="domain" description="Peptidase C14 caspase" evidence="1">
    <location>
        <begin position="314"/>
        <end position="531"/>
    </location>
</feature>
<dbReference type="PANTHER" id="PTHR22576">
    <property type="entry name" value="MUCOSA ASSOCIATED LYMPHOID TISSUE LYMPHOMA TRANSLOCATION PROTEIN 1/PARACASPASE"/>
    <property type="match status" value="1"/>
</dbReference>
<accession>A0A1W1E4I5</accession>
<gene>
    <name evidence="2" type="ORF">MNB_SUP05-SYMBIONT-5-776</name>
</gene>
<protein>
    <submittedName>
        <fullName evidence="2">Probable RuBisCo-expression protein CbbX</fullName>
    </submittedName>
</protein>
<reference evidence="2" key="1">
    <citation type="submission" date="2016-10" db="EMBL/GenBank/DDBJ databases">
        <authorList>
            <person name="de Groot N.N."/>
        </authorList>
    </citation>
    <scope>NUCLEOTIDE SEQUENCE</scope>
</reference>
<dbReference type="PANTHER" id="PTHR22576:SF37">
    <property type="entry name" value="MUCOSA-ASSOCIATED LYMPHOID TISSUE LYMPHOMA TRANSLOCATION PROTEIN 1"/>
    <property type="match status" value="1"/>
</dbReference>
<dbReference type="SUPFAM" id="SSF52129">
    <property type="entry name" value="Caspase-like"/>
    <property type="match status" value="1"/>
</dbReference>
<dbReference type="AlphaFoldDB" id="A0A1W1E4I5"/>
<dbReference type="GO" id="GO:0006508">
    <property type="term" value="P:proteolysis"/>
    <property type="evidence" value="ECO:0007669"/>
    <property type="project" value="InterPro"/>
</dbReference>